<proteinExistence type="predicted"/>
<feature type="transmembrane region" description="Helical" evidence="2">
    <location>
        <begin position="443"/>
        <end position="466"/>
    </location>
</feature>
<gene>
    <name evidence="3" type="ORF">TPC1_15735</name>
</gene>
<evidence type="ECO:0000256" key="1">
    <source>
        <dbReference type="SAM" id="MobiDB-lite"/>
    </source>
</evidence>
<evidence type="ECO:0008006" key="4">
    <source>
        <dbReference type="Google" id="ProtNLM"/>
    </source>
</evidence>
<sequence>TLITQQATYFEIDTPQKLMNISNNIVDYYILKNDLDFSGIANFQPQTIHGPFNGNGFTIRNLKIVNYVEEKTDAVRHYTSIFLTSNSANISNLVLNNISIYQLTYGTTYDDIVYASPLLANGSAIFTNVTVKSSSVTIIGNENRRSIGGLVGKSLNLVVTNCLIDDFTVEVRIGGDGRQVGFLIGGVAGTVGQASISATDADLTLNSDAEFHIIYGGAMIGRNTDMVKISQSVAQLIANTPYAAASKLAGVVGQSQATLKISQVATIVSGSVLLNSTISGIAGSATPDTVVTNIVTTTGQITASTPVTSITAFGESQVACTNCKITGIVTGSADYQTAGSVEGFTNDLPQISVVSASLFTLNGSQIEDPCQKDLQPCATNAICMQTVVGKLQQMQCVCISGSFVQNGLCQMSDCVQSNLVCGGMPELCVQGKCTDDNANSNSLGVIVGAVAGSAVVIGFVLVLVILKLKKAKTSKIYKSKTEGSTKTISDIVSDVYSRDFSQRQPRKPRKVTRKLVDLQQNYTENDRQLIQTAGVAKKPSINQDKQLKQMKVLEKKDLQQLKAPTKPIPLPKTGIKKVLKPVKQSRPGSKEGLM</sequence>
<feature type="non-terminal residue" evidence="3">
    <location>
        <position position="1"/>
    </location>
</feature>
<name>A0A146K8V2_9EUKA</name>
<reference evidence="3" key="1">
    <citation type="submission" date="2015-07" db="EMBL/GenBank/DDBJ databases">
        <title>Adaptation to a free-living lifestyle via gene acquisitions in the diplomonad Trepomonas sp. PC1.</title>
        <authorList>
            <person name="Xu F."/>
            <person name="Jerlstrom-Hultqvist J."/>
            <person name="Kolisko M."/>
            <person name="Simpson A.G.B."/>
            <person name="Roger A.J."/>
            <person name="Svard S.G."/>
            <person name="Andersson J.O."/>
        </authorList>
    </citation>
    <scope>NUCLEOTIDE SEQUENCE</scope>
    <source>
        <strain evidence="3">PC1</strain>
    </source>
</reference>
<accession>A0A146K8V2</accession>
<feature type="region of interest" description="Disordered" evidence="1">
    <location>
        <begin position="558"/>
        <end position="594"/>
    </location>
</feature>
<keyword evidence="2" id="KW-0472">Membrane</keyword>
<keyword evidence="2" id="KW-0812">Transmembrane</keyword>
<evidence type="ECO:0000313" key="3">
    <source>
        <dbReference type="EMBL" id="JAP92354.1"/>
    </source>
</evidence>
<protein>
    <recommendedName>
        <fullName evidence="4">EGF-like domain-containing protein</fullName>
    </recommendedName>
</protein>
<keyword evidence="2" id="KW-1133">Transmembrane helix</keyword>
<evidence type="ECO:0000256" key="2">
    <source>
        <dbReference type="SAM" id="Phobius"/>
    </source>
</evidence>
<dbReference type="Gene3D" id="2.160.20.110">
    <property type="match status" value="1"/>
</dbReference>
<dbReference type="EMBL" id="GDID01004252">
    <property type="protein sequence ID" value="JAP92354.1"/>
    <property type="molecule type" value="Transcribed_RNA"/>
</dbReference>
<dbReference type="AlphaFoldDB" id="A0A146K8V2"/>
<organism evidence="3">
    <name type="scientific">Trepomonas sp. PC1</name>
    <dbReference type="NCBI Taxonomy" id="1076344"/>
    <lineage>
        <taxon>Eukaryota</taxon>
        <taxon>Metamonada</taxon>
        <taxon>Diplomonadida</taxon>
        <taxon>Hexamitidae</taxon>
        <taxon>Hexamitinae</taxon>
        <taxon>Trepomonas</taxon>
    </lineage>
</organism>